<organism evidence="2 3">
    <name type="scientific">Stephania japonica</name>
    <dbReference type="NCBI Taxonomy" id="461633"/>
    <lineage>
        <taxon>Eukaryota</taxon>
        <taxon>Viridiplantae</taxon>
        <taxon>Streptophyta</taxon>
        <taxon>Embryophyta</taxon>
        <taxon>Tracheophyta</taxon>
        <taxon>Spermatophyta</taxon>
        <taxon>Magnoliopsida</taxon>
        <taxon>Ranunculales</taxon>
        <taxon>Menispermaceae</taxon>
        <taxon>Menispermoideae</taxon>
        <taxon>Cissampelideae</taxon>
        <taxon>Stephania</taxon>
    </lineage>
</organism>
<dbReference type="EMBL" id="JBBNAE010000002">
    <property type="protein sequence ID" value="KAK9145080.1"/>
    <property type="molecule type" value="Genomic_DNA"/>
</dbReference>
<sequence>MGEDELPPLTVDGQGSIDPGPVDQVTRDGSRGTPNVRGVGIGVATVQRRRPPGRPPEIPRRRVEATEGGGDRGRGGELVLPSTAASDGGKMNFPPPPRLIGQGSIDPGPA</sequence>
<evidence type="ECO:0000313" key="2">
    <source>
        <dbReference type="EMBL" id="KAK9145080.1"/>
    </source>
</evidence>
<evidence type="ECO:0000313" key="3">
    <source>
        <dbReference type="Proteomes" id="UP001417504"/>
    </source>
</evidence>
<dbReference type="AlphaFoldDB" id="A0AAP0K5L2"/>
<dbReference type="Proteomes" id="UP001417504">
    <property type="component" value="Unassembled WGS sequence"/>
</dbReference>
<keyword evidence="3" id="KW-1185">Reference proteome</keyword>
<feature type="region of interest" description="Disordered" evidence="1">
    <location>
        <begin position="1"/>
        <end position="110"/>
    </location>
</feature>
<accession>A0AAP0K5L2</accession>
<reference evidence="2 3" key="1">
    <citation type="submission" date="2024-01" db="EMBL/GenBank/DDBJ databases">
        <title>Genome assemblies of Stephania.</title>
        <authorList>
            <person name="Yang L."/>
        </authorList>
    </citation>
    <scope>NUCLEOTIDE SEQUENCE [LARGE SCALE GENOMIC DNA]</scope>
    <source>
        <strain evidence="2">QJT</strain>
        <tissue evidence="2">Leaf</tissue>
    </source>
</reference>
<protein>
    <submittedName>
        <fullName evidence="2">Uncharacterized protein</fullName>
    </submittedName>
</protein>
<name>A0AAP0K5L2_9MAGN</name>
<evidence type="ECO:0000256" key="1">
    <source>
        <dbReference type="SAM" id="MobiDB-lite"/>
    </source>
</evidence>
<gene>
    <name evidence="2" type="ORF">Sjap_004983</name>
</gene>
<feature type="compositionally biased region" description="Basic and acidic residues" evidence="1">
    <location>
        <begin position="57"/>
        <end position="75"/>
    </location>
</feature>
<proteinExistence type="predicted"/>
<comment type="caution">
    <text evidence="2">The sequence shown here is derived from an EMBL/GenBank/DDBJ whole genome shotgun (WGS) entry which is preliminary data.</text>
</comment>